<gene>
    <name evidence="1" type="ORF">NK667_26405</name>
</gene>
<protein>
    <submittedName>
        <fullName evidence="1">Antitoxin</fullName>
    </submittedName>
</protein>
<evidence type="ECO:0000313" key="2">
    <source>
        <dbReference type="Proteomes" id="UP001059607"/>
    </source>
</evidence>
<dbReference type="Proteomes" id="UP001059607">
    <property type="component" value="Chromosome"/>
</dbReference>
<name>A0ABY5ET51_9PSED</name>
<accession>A0ABY5ET51</accession>
<sequence>MKKNPLVVLGDIRGGPAVEVPADVPEALMERLDDLELSEIIRSRRHEKPIPVSLDDL</sequence>
<evidence type="ECO:0000313" key="1">
    <source>
        <dbReference type="EMBL" id="UTO17922.1"/>
    </source>
</evidence>
<proteinExistence type="predicted"/>
<organism evidence="1 2">
    <name type="scientific">Pseudomonas nunensis</name>
    <dbReference type="NCBI Taxonomy" id="2961896"/>
    <lineage>
        <taxon>Bacteria</taxon>
        <taxon>Pseudomonadati</taxon>
        <taxon>Pseudomonadota</taxon>
        <taxon>Gammaproteobacteria</taxon>
        <taxon>Pseudomonadales</taxon>
        <taxon>Pseudomonadaceae</taxon>
        <taxon>Pseudomonas</taxon>
    </lineage>
</organism>
<dbReference type="RefSeq" id="WP_152981101.1">
    <property type="nucleotide sequence ID" value="NZ_CP101125.1"/>
</dbReference>
<dbReference type="EMBL" id="CP101125">
    <property type="protein sequence ID" value="UTO17922.1"/>
    <property type="molecule type" value="Genomic_DNA"/>
</dbReference>
<reference evidence="1" key="1">
    <citation type="submission" date="2022-07" db="EMBL/GenBank/DDBJ databases">
        <title>Pseudomonas nunamit sp. nov. an antifungal species isolated from Greenland.</title>
        <authorList>
            <person name="Ntana F."/>
            <person name="Hennessy R.C."/>
            <person name="Zervas A."/>
            <person name="Stougaard P."/>
        </authorList>
    </citation>
    <scope>NUCLEOTIDE SEQUENCE</scope>
    <source>
        <strain evidence="1">In5</strain>
    </source>
</reference>
<keyword evidence="2" id="KW-1185">Reference proteome</keyword>